<accession>A0A0M8ZU55</accession>
<protein>
    <submittedName>
        <fullName evidence="1">Uncharacterized protein</fullName>
    </submittedName>
</protein>
<sequence length="265" mass="30200">MPKQNLSGDEFSQNGQLNLFVTLGSSTTNLDLGSRMLVSQPEIAEEGAKGEGEGVRLAVASCGSQRQEKEEQRFLNFTGSDVVGPKSLHLRYDQYLEKKYVFAKKSSSSKRGTLCDTTFRTLDVRSVNRHGDRVVASSRKSKPNREYTGFKYEWPRYWPKQQDQIISFAVRFLSLWPTLMKVYVHVPKTAEDMRQQIVQECRNTTAPMLSNAKHSLRIRLQKRLDVTSMVCYSFHITANYVGPRAVFAREIVIADGHNLKVTVER</sequence>
<gene>
    <name evidence="1" type="ORF">WN51_04955</name>
</gene>
<keyword evidence="2" id="KW-1185">Reference proteome</keyword>
<dbReference type="Proteomes" id="UP000053105">
    <property type="component" value="Unassembled WGS sequence"/>
</dbReference>
<proteinExistence type="predicted"/>
<dbReference type="EMBL" id="KQ435883">
    <property type="protein sequence ID" value="KOX69673.1"/>
    <property type="molecule type" value="Genomic_DNA"/>
</dbReference>
<dbReference type="AlphaFoldDB" id="A0A0M8ZU55"/>
<reference evidence="1 2" key="1">
    <citation type="submission" date="2015-07" db="EMBL/GenBank/DDBJ databases">
        <title>The genome of Melipona quadrifasciata.</title>
        <authorList>
            <person name="Pan H."/>
            <person name="Kapheim K."/>
        </authorList>
    </citation>
    <scope>NUCLEOTIDE SEQUENCE [LARGE SCALE GENOMIC DNA]</scope>
    <source>
        <strain evidence="1">0111107301</strain>
        <tissue evidence="1">Whole body</tissue>
    </source>
</reference>
<evidence type="ECO:0000313" key="2">
    <source>
        <dbReference type="Proteomes" id="UP000053105"/>
    </source>
</evidence>
<evidence type="ECO:0000313" key="1">
    <source>
        <dbReference type="EMBL" id="KOX69673.1"/>
    </source>
</evidence>
<name>A0A0M8ZU55_9HYME</name>
<organism evidence="1 2">
    <name type="scientific">Melipona quadrifasciata</name>
    <dbReference type="NCBI Taxonomy" id="166423"/>
    <lineage>
        <taxon>Eukaryota</taxon>
        <taxon>Metazoa</taxon>
        <taxon>Ecdysozoa</taxon>
        <taxon>Arthropoda</taxon>
        <taxon>Hexapoda</taxon>
        <taxon>Insecta</taxon>
        <taxon>Pterygota</taxon>
        <taxon>Neoptera</taxon>
        <taxon>Endopterygota</taxon>
        <taxon>Hymenoptera</taxon>
        <taxon>Apocrita</taxon>
        <taxon>Aculeata</taxon>
        <taxon>Apoidea</taxon>
        <taxon>Anthophila</taxon>
        <taxon>Apidae</taxon>
        <taxon>Melipona</taxon>
    </lineage>
</organism>